<dbReference type="GeneTree" id="ENSGT00970000193381"/>
<dbReference type="AlphaFoldDB" id="A0A8C9YQ67"/>
<keyword evidence="1" id="KW-0175">Coiled coil</keyword>
<dbReference type="Ensembl" id="ENSSLUT00000029072.1">
    <property type="protein sequence ID" value="ENSSLUP00000028167.1"/>
    <property type="gene ID" value="ENSSLUG00000012721.1"/>
</dbReference>
<sequence>MASRLEEDLCCPVCYEVFMKCPACKRSSSMRQPPSNVALKNLCESFLQERDQRASEAFCSLHSEELKIFSLDHQQAVFVICRDSEKHTNHTIRPIDEAAQKRKTLQKTLEHSKEKLKAFERVQVKCDQTADHMKVQARRKEMQIKEQYQMLHKFLEEEEEARMAALWEEVEQKSQWMKEKNREIAALSDTVRAIEEQLRAEAVSFLTQPVYPLQTVIHSVLVCSVTGRLQRIIRSAEKVIGCNLPPLQDLYATRTLKRAGKIVADPSHPGHKLFQPLPAGIRTKISRHKDAFPPSATSLINTRTAMTVILTVLKCICVITLLKKKYNPAAA</sequence>
<organism evidence="2 3">
    <name type="scientific">Sander lucioperca</name>
    <name type="common">Pike-perch</name>
    <name type="synonym">Perca lucioperca</name>
    <dbReference type="NCBI Taxonomy" id="283035"/>
    <lineage>
        <taxon>Eukaryota</taxon>
        <taxon>Metazoa</taxon>
        <taxon>Chordata</taxon>
        <taxon>Craniata</taxon>
        <taxon>Vertebrata</taxon>
        <taxon>Euteleostomi</taxon>
        <taxon>Actinopterygii</taxon>
        <taxon>Neopterygii</taxon>
        <taxon>Teleostei</taxon>
        <taxon>Neoteleostei</taxon>
        <taxon>Acanthomorphata</taxon>
        <taxon>Eupercaria</taxon>
        <taxon>Perciformes</taxon>
        <taxon>Percoidei</taxon>
        <taxon>Percidae</taxon>
        <taxon>Luciopercinae</taxon>
        <taxon>Sander</taxon>
    </lineage>
</organism>
<evidence type="ECO:0008006" key="4">
    <source>
        <dbReference type="Google" id="ProtNLM"/>
    </source>
</evidence>
<dbReference type="SUPFAM" id="SSF57850">
    <property type="entry name" value="RING/U-box"/>
    <property type="match status" value="1"/>
</dbReference>
<reference evidence="2" key="2">
    <citation type="submission" date="2025-09" db="UniProtKB">
        <authorList>
            <consortium name="Ensembl"/>
        </authorList>
    </citation>
    <scope>IDENTIFICATION</scope>
</reference>
<reference evidence="2" key="1">
    <citation type="submission" date="2025-08" db="UniProtKB">
        <authorList>
            <consortium name="Ensembl"/>
        </authorList>
    </citation>
    <scope>IDENTIFICATION</scope>
</reference>
<feature type="coiled-coil region" evidence="1">
    <location>
        <begin position="95"/>
        <end position="122"/>
    </location>
</feature>
<evidence type="ECO:0000256" key="1">
    <source>
        <dbReference type="SAM" id="Coils"/>
    </source>
</evidence>
<proteinExistence type="predicted"/>
<protein>
    <recommendedName>
        <fullName evidence="4">B box-type domain-containing protein</fullName>
    </recommendedName>
</protein>
<dbReference type="Proteomes" id="UP000694568">
    <property type="component" value="Unplaced"/>
</dbReference>
<dbReference type="InterPro" id="IPR050143">
    <property type="entry name" value="TRIM/RBCC"/>
</dbReference>
<dbReference type="PANTHER" id="PTHR24103">
    <property type="entry name" value="E3 UBIQUITIN-PROTEIN LIGASE TRIM"/>
    <property type="match status" value="1"/>
</dbReference>
<accession>A0A8C9YQ67</accession>
<evidence type="ECO:0000313" key="2">
    <source>
        <dbReference type="Ensembl" id="ENSSLUP00000028167.1"/>
    </source>
</evidence>
<dbReference type="Gene3D" id="3.30.160.60">
    <property type="entry name" value="Classic Zinc Finger"/>
    <property type="match status" value="1"/>
</dbReference>
<evidence type="ECO:0000313" key="3">
    <source>
        <dbReference type="Proteomes" id="UP000694568"/>
    </source>
</evidence>
<keyword evidence="3" id="KW-1185">Reference proteome</keyword>
<name>A0A8C9YQ67_SANLU</name>
<dbReference type="SUPFAM" id="SSF57845">
    <property type="entry name" value="B-box zinc-binding domain"/>
    <property type="match status" value="1"/>
</dbReference>